<keyword evidence="10" id="KW-1185">Reference proteome</keyword>
<dbReference type="RefSeq" id="WP_311427325.1">
    <property type="nucleotide sequence ID" value="NZ_JAVRIA010000003.1"/>
</dbReference>
<evidence type="ECO:0000256" key="6">
    <source>
        <dbReference type="ARBA" id="ARBA00049183"/>
    </source>
</evidence>
<keyword evidence="7" id="KW-0448">Lipopolysaccharide biosynthesis</keyword>
<reference evidence="9 10" key="1">
    <citation type="submission" date="2023-09" db="EMBL/GenBank/DDBJ databases">
        <authorList>
            <person name="Rey-Velasco X."/>
        </authorList>
    </citation>
    <scope>NUCLEOTIDE SEQUENCE [LARGE SCALE GENOMIC DNA]</scope>
    <source>
        <strain evidence="9 10">W332</strain>
    </source>
</reference>
<dbReference type="EMBL" id="JAVRIA010000003">
    <property type="protein sequence ID" value="MDT0558564.1"/>
    <property type="molecule type" value="Genomic_DNA"/>
</dbReference>
<dbReference type="PANTHER" id="PTHR42755:SF1">
    <property type="entry name" value="3-DEOXY-D-MANNO-OCTULOSONIC ACID TRANSFERASE, MITOCHONDRIAL-RELATED"/>
    <property type="match status" value="1"/>
</dbReference>
<comment type="pathway">
    <text evidence="1 7">Bacterial outer membrane biogenesis; LPS core biosynthesis.</text>
</comment>
<comment type="similarity">
    <text evidence="7">Belongs to the glycosyltransferase group 1 family.</text>
</comment>
<comment type="caution">
    <text evidence="9">The sequence shown here is derived from an EMBL/GenBank/DDBJ whole genome shotgun (WGS) entry which is preliminary data.</text>
</comment>
<dbReference type="InterPro" id="IPR007507">
    <property type="entry name" value="Glycos_transf_N"/>
</dbReference>
<comment type="catalytic activity">
    <reaction evidence="6 7">
        <text>lipid IVA (E. coli) + CMP-3-deoxy-beta-D-manno-octulosonate = alpha-Kdo-(2-&gt;6)-lipid IVA (E. coli) + CMP + H(+)</text>
        <dbReference type="Rhea" id="RHEA:28066"/>
        <dbReference type="ChEBI" id="CHEBI:15378"/>
        <dbReference type="ChEBI" id="CHEBI:58603"/>
        <dbReference type="ChEBI" id="CHEBI:60364"/>
        <dbReference type="ChEBI" id="CHEBI:60377"/>
        <dbReference type="ChEBI" id="CHEBI:85987"/>
        <dbReference type="EC" id="2.4.99.12"/>
    </reaction>
</comment>
<dbReference type="SUPFAM" id="SSF53756">
    <property type="entry name" value="UDP-Glycosyltransferase/glycogen phosphorylase"/>
    <property type="match status" value="1"/>
</dbReference>
<gene>
    <name evidence="9" type="ORF">RM697_07900</name>
</gene>
<keyword evidence="4 7" id="KW-0808">Transferase</keyword>
<evidence type="ECO:0000256" key="5">
    <source>
        <dbReference type="ARBA" id="ARBA00031445"/>
    </source>
</evidence>
<evidence type="ECO:0000256" key="3">
    <source>
        <dbReference type="ARBA" id="ARBA00019077"/>
    </source>
</evidence>
<feature type="domain" description="3-deoxy-D-manno-octulosonic-acid transferase N-terminal" evidence="8">
    <location>
        <begin position="42"/>
        <end position="206"/>
    </location>
</feature>
<dbReference type="Pfam" id="PF04413">
    <property type="entry name" value="Glycos_transf_N"/>
    <property type="match status" value="1"/>
</dbReference>
<evidence type="ECO:0000313" key="9">
    <source>
        <dbReference type="EMBL" id="MDT0558564.1"/>
    </source>
</evidence>
<accession>A0ABU2YK73</accession>
<evidence type="ECO:0000256" key="4">
    <source>
        <dbReference type="ARBA" id="ARBA00022679"/>
    </source>
</evidence>
<dbReference type="Proteomes" id="UP001259492">
    <property type="component" value="Unassembled WGS sequence"/>
</dbReference>
<sequence length="417" mass="48364">MRILYNILTHIAIFHVKLVSLFNNKLKLGVDGRNQTFTKLKNCIATNDKTLWFHCSSLGEYEQGLPVFEQLKADYPHLKIVLSFFSPSGYEIRKDTEIADVVVYLPFDTINNSKKIIKTINPQLVVFVKYEIWPNYLYQLHTHNIPTLLISALFKERHSYFKWYGRFMRQSLFYFTHIFTQDKTSKKLLETIHYPNVTVSGDTRFDRVTNQISINNSLNFMTEFKNDKCCIVAGSTWKEDEDILVPFINTIKNDSIKFIIAPHNIKLKDIQHLKERITKSVVLYSEHQNRDISDFDVLILDTIGLLSKTYNYADIAYIGGAMGSTGLHNTLEAAVFGVPIIIGKDYDEFPEAKAMISKKGMFSVNNREELFSILKQLIQNVEYRNKAGNKNSSYIKNNRGAVIQIMDYIRKYIKIKD</sequence>
<dbReference type="Gene3D" id="3.40.50.11720">
    <property type="entry name" value="3-Deoxy-D-manno-octulosonic-acid transferase, N-terminal domain"/>
    <property type="match status" value="1"/>
</dbReference>
<keyword evidence="7" id="KW-1003">Cell membrane</keyword>
<dbReference type="PANTHER" id="PTHR42755">
    <property type="entry name" value="3-DEOXY-MANNO-OCTULOSONATE CYTIDYLYLTRANSFERASE"/>
    <property type="match status" value="1"/>
</dbReference>
<name>A0ABU2YK73_9FLAO</name>
<proteinExistence type="inferred from homology"/>
<evidence type="ECO:0000259" key="8">
    <source>
        <dbReference type="Pfam" id="PF04413"/>
    </source>
</evidence>
<comment type="function">
    <text evidence="7">Involved in lipopolysaccharide (LPS) biosynthesis. Catalyzes the transfer of 3-deoxy-D-manno-octulosonate (Kdo) residue(s) from CMP-Kdo to lipid IV(A), the tetraacyldisaccharide-1,4'-bisphosphate precursor of lipid A.</text>
</comment>
<comment type="subcellular location">
    <subcellularLocation>
        <location evidence="7">Cell membrane</location>
    </subcellularLocation>
</comment>
<evidence type="ECO:0000313" key="10">
    <source>
        <dbReference type="Proteomes" id="UP001259492"/>
    </source>
</evidence>
<evidence type="ECO:0000256" key="1">
    <source>
        <dbReference type="ARBA" id="ARBA00004713"/>
    </source>
</evidence>
<keyword evidence="7" id="KW-0472">Membrane</keyword>
<protein>
    <recommendedName>
        <fullName evidence="3 7">3-deoxy-D-manno-octulosonic acid transferase</fullName>
        <shortName evidence="7">Kdo transferase</shortName>
        <ecNumber evidence="2 7">2.4.99.12</ecNumber>
    </recommendedName>
    <alternativeName>
        <fullName evidence="5 7">Lipid IV(A) 3-deoxy-D-manno-octulosonic acid transferase</fullName>
    </alternativeName>
</protein>
<evidence type="ECO:0000256" key="7">
    <source>
        <dbReference type="RuleBase" id="RU365103"/>
    </source>
</evidence>
<dbReference type="Gene3D" id="3.40.50.2000">
    <property type="entry name" value="Glycogen Phosphorylase B"/>
    <property type="match status" value="1"/>
</dbReference>
<dbReference type="EC" id="2.4.99.12" evidence="2 7"/>
<evidence type="ECO:0000256" key="2">
    <source>
        <dbReference type="ARBA" id="ARBA00012621"/>
    </source>
</evidence>
<dbReference type="InterPro" id="IPR038107">
    <property type="entry name" value="Glycos_transf_N_sf"/>
</dbReference>
<dbReference type="InterPro" id="IPR039901">
    <property type="entry name" value="Kdotransferase"/>
</dbReference>
<organism evidence="9 10">
    <name type="scientific">Microcosmobacter mediterraneus</name>
    <dbReference type="NCBI Taxonomy" id="3075607"/>
    <lineage>
        <taxon>Bacteria</taxon>
        <taxon>Pseudomonadati</taxon>
        <taxon>Bacteroidota</taxon>
        <taxon>Flavobacteriia</taxon>
        <taxon>Flavobacteriales</taxon>
        <taxon>Flavobacteriaceae</taxon>
        <taxon>Microcosmobacter</taxon>
    </lineage>
</organism>